<dbReference type="HOGENOM" id="CLU_000445_70_46_5"/>
<dbReference type="PATRIC" id="fig|1150469.3.peg.2426"/>
<gene>
    <name evidence="5" type="ORF">RSPPHO_02157</name>
</gene>
<dbReference type="SUPFAM" id="SSF55073">
    <property type="entry name" value="Nucleotide cyclase"/>
    <property type="match status" value="1"/>
</dbReference>
<dbReference type="CDD" id="cd01949">
    <property type="entry name" value="GGDEF"/>
    <property type="match status" value="1"/>
</dbReference>
<reference evidence="5 6" key="1">
    <citation type="submission" date="2012-02" db="EMBL/GenBank/DDBJ databases">
        <title>Shotgun genome sequence of Phaeospirillum photometricum DSM 122.</title>
        <authorList>
            <person name="Duquesne K."/>
            <person name="Sturgis J."/>
        </authorList>
    </citation>
    <scope>NUCLEOTIDE SEQUENCE [LARGE SCALE GENOMIC DNA]</scope>
    <source>
        <strain evidence="6">DSM122</strain>
    </source>
</reference>
<dbReference type="InterPro" id="IPR000160">
    <property type="entry name" value="GGDEF_dom"/>
</dbReference>
<keyword evidence="6" id="KW-1185">Reference proteome</keyword>
<dbReference type="PROSITE" id="PS50885">
    <property type="entry name" value="HAMP"/>
    <property type="match status" value="1"/>
</dbReference>
<evidence type="ECO:0000313" key="5">
    <source>
        <dbReference type="EMBL" id="CCG08783.1"/>
    </source>
</evidence>
<dbReference type="InterPro" id="IPR029787">
    <property type="entry name" value="Nucleotide_cyclase"/>
</dbReference>
<dbReference type="OrthoDB" id="7251575at2"/>
<feature type="domain" description="EAL" evidence="2">
    <location>
        <begin position="423"/>
        <end position="672"/>
    </location>
</feature>
<dbReference type="Gene3D" id="6.10.340.10">
    <property type="match status" value="1"/>
</dbReference>
<dbReference type="PANTHER" id="PTHR44757">
    <property type="entry name" value="DIGUANYLATE CYCLASE DGCP"/>
    <property type="match status" value="1"/>
</dbReference>
<dbReference type="Gene3D" id="3.20.20.450">
    <property type="entry name" value="EAL domain"/>
    <property type="match status" value="1"/>
</dbReference>
<dbReference type="SUPFAM" id="SSF141868">
    <property type="entry name" value="EAL domain-like"/>
    <property type="match status" value="1"/>
</dbReference>
<dbReference type="Pfam" id="PF00990">
    <property type="entry name" value="GGDEF"/>
    <property type="match status" value="1"/>
</dbReference>
<evidence type="ECO:0000256" key="1">
    <source>
        <dbReference type="SAM" id="Phobius"/>
    </source>
</evidence>
<keyword evidence="1" id="KW-0472">Membrane</keyword>
<dbReference type="GO" id="GO:0007165">
    <property type="term" value="P:signal transduction"/>
    <property type="evidence" value="ECO:0007669"/>
    <property type="project" value="InterPro"/>
</dbReference>
<dbReference type="RefSeq" id="WP_014415417.1">
    <property type="nucleotide sequence ID" value="NC_017059.1"/>
</dbReference>
<dbReference type="CDD" id="cd01948">
    <property type="entry name" value="EAL"/>
    <property type="match status" value="1"/>
</dbReference>
<dbReference type="PROSITE" id="PS50883">
    <property type="entry name" value="EAL"/>
    <property type="match status" value="1"/>
</dbReference>
<feature type="domain" description="GGDEF" evidence="4">
    <location>
        <begin position="281"/>
        <end position="414"/>
    </location>
</feature>
<feature type="domain" description="HAMP" evidence="3">
    <location>
        <begin position="189"/>
        <end position="245"/>
    </location>
</feature>
<dbReference type="SMART" id="SM00052">
    <property type="entry name" value="EAL"/>
    <property type="match status" value="1"/>
</dbReference>
<dbReference type="InterPro" id="IPR052155">
    <property type="entry name" value="Biofilm_reg_signaling"/>
</dbReference>
<dbReference type="AlphaFoldDB" id="H6SLB8"/>
<feature type="transmembrane region" description="Helical" evidence="1">
    <location>
        <begin position="169"/>
        <end position="191"/>
    </location>
</feature>
<accession>H6SLB8</accession>
<dbReference type="InterPro" id="IPR001633">
    <property type="entry name" value="EAL_dom"/>
</dbReference>
<dbReference type="PANTHER" id="PTHR44757:SF2">
    <property type="entry name" value="BIOFILM ARCHITECTURE MAINTENANCE PROTEIN MBAA"/>
    <property type="match status" value="1"/>
</dbReference>
<dbReference type="InterPro" id="IPR043128">
    <property type="entry name" value="Rev_trsase/Diguanyl_cyclase"/>
</dbReference>
<dbReference type="EMBL" id="HE663493">
    <property type="protein sequence ID" value="CCG08783.1"/>
    <property type="molecule type" value="Genomic_DNA"/>
</dbReference>
<dbReference type="Proteomes" id="UP000033220">
    <property type="component" value="Chromosome DSM 122"/>
</dbReference>
<evidence type="ECO:0000259" key="4">
    <source>
        <dbReference type="PROSITE" id="PS50887"/>
    </source>
</evidence>
<keyword evidence="1" id="KW-0812">Transmembrane</keyword>
<evidence type="ECO:0000259" key="3">
    <source>
        <dbReference type="PROSITE" id="PS50885"/>
    </source>
</evidence>
<dbReference type="InterPro" id="IPR003660">
    <property type="entry name" value="HAMP_dom"/>
</dbReference>
<dbReference type="NCBIfam" id="TIGR00254">
    <property type="entry name" value="GGDEF"/>
    <property type="match status" value="1"/>
</dbReference>
<keyword evidence="1" id="KW-1133">Transmembrane helix</keyword>
<dbReference type="eggNOG" id="COG5001">
    <property type="taxonomic scope" value="Bacteria"/>
</dbReference>
<sequence>MLGRGSSLAVQQMVRVVTVSVLAAVIFLLGQFWWLQHDAERSFASLRDATASSMRLGLSTALWNLDDAMGGAIVEDAFHAKPLRSIVVVDTTGRVFVSRMRSEPEPDLTWWERLLDGGLRSVSEHSLPLRQPRSKADPGVETPLIGQALLRYDTSLFVRSISGPLADQTLSLLFIILTVAAATSLVMHVFLVRHIVAVVRAVEQVAPDDPAARPLRVPRVHQRNEFGRMARRFNTLLLRLAEVQQALRRLATRDALTDLPNRSLILEILDQAITDPVRPGAFAAVMLLDLDLFKHINDSLGHEAGDEVLKEVGRRLSLAMELQGAVGRLGGDEFVLVLKSCERIEDLARVARRVIEAVKAPVDLAGTLIHPSTSIGIACHPADGPDAETLLRNADTALYAAKAAGPGQWAFFDRSMTENALTRLHTESSLRKAVENGDFLLHFQPKVDLATGRVSGCEALVRWRLNGDLVAPGRFIPIAEETGLICDIGLWVLREACHCQVRWAETVGALSMAVNVSARQLREPAFLEAFLGVVATTGIDLEHLELEITESDIMSQFEVSAQLLANLKGRGVRLAVDDFGTGYSSLAYLKNLPLDVLKIDRSFVNDLPGETSIPRMIIGLSGHLGLRTVAEGIETPAQFTWLRDNGCHQIQGHWVSPPLEEEAFLTFCRTWDGRHFASAAE</sequence>
<dbReference type="KEGG" id="rpm:RSPPHO_02157"/>
<dbReference type="PROSITE" id="PS50887">
    <property type="entry name" value="GGDEF"/>
    <property type="match status" value="1"/>
</dbReference>
<dbReference type="GO" id="GO:0016020">
    <property type="term" value="C:membrane"/>
    <property type="evidence" value="ECO:0007669"/>
    <property type="project" value="InterPro"/>
</dbReference>
<dbReference type="InterPro" id="IPR035919">
    <property type="entry name" value="EAL_sf"/>
</dbReference>
<dbReference type="Gene3D" id="3.30.70.270">
    <property type="match status" value="1"/>
</dbReference>
<protein>
    <submittedName>
        <fullName evidence="5">Diguanylate cyclase/phosphodiesterase</fullName>
    </submittedName>
</protein>
<dbReference type="Pfam" id="PF00563">
    <property type="entry name" value="EAL"/>
    <property type="match status" value="1"/>
</dbReference>
<feature type="transmembrane region" description="Helical" evidence="1">
    <location>
        <begin position="12"/>
        <end position="35"/>
    </location>
</feature>
<proteinExistence type="predicted"/>
<name>H6SLB8_PARPM</name>
<evidence type="ECO:0000313" key="6">
    <source>
        <dbReference type="Proteomes" id="UP000033220"/>
    </source>
</evidence>
<dbReference type="STRING" id="1150469.RSPPHO_02157"/>
<organism evidence="5 6">
    <name type="scientific">Pararhodospirillum photometricum DSM 122</name>
    <dbReference type="NCBI Taxonomy" id="1150469"/>
    <lineage>
        <taxon>Bacteria</taxon>
        <taxon>Pseudomonadati</taxon>
        <taxon>Pseudomonadota</taxon>
        <taxon>Alphaproteobacteria</taxon>
        <taxon>Rhodospirillales</taxon>
        <taxon>Rhodospirillaceae</taxon>
        <taxon>Pararhodospirillum</taxon>
    </lineage>
</organism>
<evidence type="ECO:0000259" key="2">
    <source>
        <dbReference type="PROSITE" id="PS50883"/>
    </source>
</evidence>
<dbReference type="SMART" id="SM00267">
    <property type="entry name" value="GGDEF"/>
    <property type="match status" value="1"/>
</dbReference>